<gene>
    <name evidence="2" type="ORF">SAMN00777080_4487</name>
</gene>
<reference evidence="3" key="1">
    <citation type="submission" date="2017-04" db="EMBL/GenBank/DDBJ databases">
        <authorList>
            <person name="Varghese N."/>
            <person name="Submissions S."/>
        </authorList>
    </citation>
    <scope>NUCLEOTIDE SEQUENCE [LARGE SCALE GENOMIC DNA]</scope>
    <source>
        <strain evidence="3">DSM 16537</strain>
    </source>
</reference>
<dbReference type="Gene3D" id="3.30.2010.10">
    <property type="entry name" value="Metalloproteases ('zincins'), catalytic domain"/>
    <property type="match status" value="1"/>
</dbReference>
<dbReference type="PANTHER" id="PTHR30399">
    <property type="entry name" value="UNCHARACTERIZED PROTEIN YGJP"/>
    <property type="match status" value="1"/>
</dbReference>
<evidence type="ECO:0000313" key="3">
    <source>
        <dbReference type="Proteomes" id="UP000192333"/>
    </source>
</evidence>
<dbReference type="STRING" id="758820.SAMN00777080_4487"/>
<dbReference type="Pfam" id="PF01863">
    <property type="entry name" value="YgjP-like"/>
    <property type="match status" value="1"/>
</dbReference>
<dbReference type="PANTHER" id="PTHR30399:SF1">
    <property type="entry name" value="UTP PYROPHOSPHATASE"/>
    <property type="match status" value="1"/>
</dbReference>
<dbReference type="InterPro" id="IPR053136">
    <property type="entry name" value="UTP_pyrophosphatase-like"/>
</dbReference>
<protein>
    <recommendedName>
        <fullName evidence="1">YgjP-like metallopeptidase domain-containing protein</fullName>
    </recommendedName>
</protein>
<dbReference type="CDD" id="cd07344">
    <property type="entry name" value="M48_yhfN_like"/>
    <property type="match status" value="1"/>
</dbReference>
<proteinExistence type="predicted"/>
<feature type="domain" description="YgjP-like metallopeptidase" evidence="1">
    <location>
        <begin position="27"/>
        <end position="232"/>
    </location>
</feature>
<evidence type="ECO:0000259" key="1">
    <source>
        <dbReference type="Pfam" id="PF01863"/>
    </source>
</evidence>
<dbReference type="RefSeq" id="WP_084122790.1">
    <property type="nucleotide sequence ID" value="NZ_LT838813.1"/>
</dbReference>
<keyword evidence="3" id="KW-1185">Reference proteome</keyword>
<accession>A0A1W2HB57</accession>
<dbReference type="EMBL" id="LT838813">
    <property type="protein sequence ID" value="SMD45816.1"/>
    <property type="molecule type" value="Genomic_DNA"/>
</dbReference>
<evidence type="ECO:0000313" key="2">
    <source>
        <dbReference type="EMBL" id="SMD45816.1"/>
    </source>
</evidence>
<organism evidence="2 3">
    <name type="scientific">Aquiflexum balticum DSM 16537</name>
    <dbReference type="NCBI Taxonomy" id="758820"/>
    <lineage>
        <taxon>Bacteria</taxon>
        <taxon>Pseudomonadati</taxon>
        <taxon>Bacteroidota</taxon>
        <taxon>Cytophagia</taxon>
        <taxon>Cytophagales</taxon>
        <taxon>Cyclobacteriaceae</taxon>
        <taxon>Aquiflexum</taxon>
    </lineage>
</organism>
<dbReference type="InterPro" id="IPR002725">
    <property type="entry name" value="YgjP-like_metallopeptidase"/>
</dbReference>
<name>A0A1W2HB57_9BACT</name>
<dbReference type="AlphaFoldDB" id="A0A1W2HB57"/>
<dbReference type="Proteomes" id="UP000192333">
    <property type="component" value="Chromosome I"/>
</dbReference>
<dbReference type="OrthoDB" id="9811177at2"/>
<sequence>MEEVKILQITSQLSIDVVRKDIKNMHLAVYPPTGRVRIAAPLRIDDEAVRLFAISKISWIRKHQRNFEAQDRQPPRQYKERESHYFLGKRYLLRIIEKEAPPKVVFKTKTFIDLYVRPNSTTEQRQIIINEWYRSELKKLIQPIIDKWEKKMGVTVDGWQVKQMKTKWGTCNIEKKRIWINLELAKKPAHCLEYIVVHEMIHLLERHHNDRFLSLMEKYMPQWKFYKEELNRLPVSHGEWTY</sequence>